<dbReference type="RefSeq" id="WP_130913043.1">
    <property type="nucleotide sequence ID" value="NZ_LR215974.1"/>
</dbReference>
<organism evidence="2 3">
    <name type="scientific">Chryseobacterium taihuense</name>
    <dbReference type="NCBI Taxonomy" id="1141221"/>
    <lineage>
        <taxon>Bacteria</taxon>
        <taxon>Pseudomonadati</taxon>
        <taxon>Bacteroidota</taxon>
        <taxon>Flavobacteriia</taxon>
        <taxon>Flavobacteriales</taxon>
        <taxon>Weeksellaceae</taxon>
        <taxon>Chryseobacterium group</taxon>
        <taxon>Chryseobacterium</taxon>
    </lineage>
</organism>
<dbReference type="InterPro" id="IPR011042">
    <property type="entry name" value="6-blade_b-propeller_TolB-like"/>
</dbReference>
<dbReference type="Pfam" id="PF13620">
    <property type="entry name" value="CarboxypepD_reg"/>
    <property type="match status" value="1"/>
</dbReference>
<gene>
    <name evidence="2" type="ORF">NCTC12078_00104</name>
</gene>
<dbReference type="InterPro" id="IPR013783">
    <property type="entry name" value="Ig-like_fold"/>
</dbReference>
<feature type="domain" description="Fibronectin type-III" evidence="1">
    <location>
        <begin position="117"/>
        <end position="214"/>
    </location>
</feature>
<dbReference type="SUPFAM" id="SSF49265">
    <property type="entry name" value="Fibronectin type III"/>
    <property type="match status" value="1"/>
</dbReference>
<reference evidence="2 3" key="1">
    <citation type="submission" date="2019-02" db="EMBL/GenBank/DDBJ databases">
        <authorList>
            <consortium name="Pathogen Informatics"/>
        </authorList>
    </citation>
    <scope>NUCLEOTIDE SEQUENCE [LARGE SCALE GENOMIC DNA]</scope>
    <source>
        <strain evidence="2 3">3012STDY6944375</strain>
    </source>
</reference>
<dbReference type="PANTHER" id="PTHR36842:SF1">
    <property type="entry name" value="PROTEIN TOLB"/>
    <property type="match status" value="1"/>
</dbReference>
<dbReference type="KEGG" id="ctai:NCTC12078_00104"/>
<dbReference type="SUPFAM" id="SSF69304">
    <property type="entry name" value="Tricorn protease N-terminal domain"/>
    <property type="match status" value="1"/>
</dbReference>
<evidence type="ECO:0000313" key="2">
    <source>
        <dbReference type="EMBL" id="VFB02131.1"/>
    </source>
</evidence>
<proteinExistence type="predicted"/>
<dbReference type="InterPro" id="IPR036116">
    <property type="entry name" value="FN3_sf"/>
</dbReference>
<dbReference type="InterPro" id="IPR003961">
    <property type="entry name" value="FN3_dom"/>
</dbReference>
<dbReference type="Gene3D" id="2.60.40.1120">
    <property type="entry name" value="Carboxypeptidase-like, regulatory domain"/>
    <property type="match status" value="1"/>
</dbReference>
<evidence type="ECO:0000259" key="1">
    <source>
        <dbReference type="PROSITE" id="PS50853"/>
    </source>
</evidence>
<dbReference type="PROSITE" id="PS50853">
    <property type="entry name" value="FN3"/>
    <property type="match status" value="1"/>
</dbReference>
<name>A0A4U8W7E9_9FLAO</name>
<dbReference type="PROSITE" id="PS51257">
    <property type="entry name" value="PROKAR_LIPOPROTEIN"/>
    <property type="match status" value="1"/>
</dbReference>
<dbReference type="CDD" id="cd00063">
    <property type="entry name" value="FN3"/>
    <property type="match status" value="1"/>
</dbReference>
<sequence length="500" mass="55347">MKTFNLFLSSIMFLLFVGCSEDLVEKELKGTIKGVVVAKGDNTPIPNVKISTSPSTSSLFTKSDGTFEITDVALGDYSVKAEAPGYVASFQGINLKNEAQTVNIIFELSDDNSLNSPPTVPVLVSPADNSDNQPLSVNLTWTCTDPDQDDVLKYDLIIKNSINTSVLNINDISSTNYTLNNLQFGVTYFWQVVVSDGVNPKVYSEIKQFKTSSTPNNRFHYAKKSNGNYYLVSTDEAGNNFAVTAQTQNSFRPRLNNDANKIAFLRNVGGNFQIFTAKRDGTEVTQVTNLPVTGFNNAEIDFSWNTNGNQFIYANFNKLYRINSDGTGLTLLYTTSDGSLISECDWSYDGSKIVLKTNGLNGYGVKIFIIDMAGNITKTVLSSVTGGAGGINFSIDGKKLLYTRDVSGFEDVVYRQLDSRIFIYNLENNTEIDLSNLSQKVNGTNDLDPRFSPNDSEVIFVNTSNDNISQRNILKITINYNNNTYLRTTLFTNAEMPDWE</sequence>
<dbReference type="Gene3D" id="2.120.10.30">
    <property type="entry name" value="TolB, C-terminal domain"/>
    <property type="match status" value="1"/>
</dbReference>
<dbReference type="PANTHER" id="PTHR36842">
    <property type="entry name" value="PROTEIN TOLB HOMOLOG"/>
    <property type="match status" value="1"/>
</dbReference>
<dbReference type="SUPFAM" id="SSF49464">
    <property type="entry name" value="Carboxypeptidase regulatory domain-like"/>
    <property type="match status" value="1"/>
</dbReference>
<accession>A0A4U8W7E9</accession>
<protein>
    <submittedName>
        <fullName evidence="2">Translocation protein TolB</fullName>
    </submittedName>
</protein>
<dbReference type="Proteomes" id="UP000290013">
    <property type="component" value="Chromosome"/>
</dbReference>
<dbReference type="EMBL" id="LR215974">
    <property type="protein sequence ID" value="VFB02131.1"/>
    <property type="molecule type" value="Genomic_DNA"/>
</dbReference>
<dbReference type="Gene3D" id="2.60.40.10">
    <property type="entry name" value="Immunoglobulins"/>
    <property type="match status" value="1"/>
</dbReference>
<evidence type="ECO:0000313" key="3">
    <source>
        <dbReference type="Proteomes" id="UP000290013"/>
    </source>
</evidence>
<dbReference type="InterPro" id="IPR008969">
    <property type="entry name" value="CarboxyPept-like_regulatory"/>
</dbReference>
<dbReference type="AlphaFoldDB" id="A0A4U8W7E9"/>